<evidence type="ECO:0000313" key="1">
    <source>
        <dbReference type="EMBL" id="ERJ19495.1"/>
    </source>
</evidence>
<dbReference type="Proteomes" id="UP000006242">
    <property type="component" value="Unassembled WGS sequence"/>
</dbReference>
<dbReference type="Pfam" id="PF09837">
    <property type="entry name" value="DUF2064"/>
    <property type="match status" value="1"/>
</dbReference>
<reference evidence="1 2" key="2">
    <citation type="journal article" date="2013" name="PLoS ONE">
        <title>INDIGO - INtegrated Data Warehouse of MIcrobial GenOmes with Examples from the Red Sea Extremophiles.</title>
        <authorList>
            <person name="Alam I."/>
            <person name="Antunes A."/>
            <person name="Kamau A.A."/>
            <person name="Ba Alawi W."/>
            <person name="Kalkatawi M."/>
            <person name="Stingl U."/>
            <person name="Bajic V.B."/>
        </authorList>
    </citation>
    <scope>NUCLEOTIDE SEQUENCE [LARGE SCALE GENOMIC DNA]</scope>
    <source>
        <strain evidence="1 2">E1L3A</strain>
    </source>
</reference>
<dbReference type="SUPFAM" id="SSF53448">
    <property type="entry name" value="Nucleotide-diphospho-sugar transferases"/>
    <property type="match status" value="1"/>
</dbReference>
<protein>
    <recommendedName>
        <fullName evidence="3">Glycosyltransferase</fullName>
    </recommendedName>
</protein>
<sequence length="186" mass="20484">MLEHAVSQAVAIAPGRVMLACSPETRHPAFARLAQRYGVTRRRQALGTLGYRMATGVRQALQTSERVVVMGADQPALDGGWLEHALAHLTCTDHVWLAPTWDGGYWAIGLCHTNARIFRGPVWSTPRVARSTRTRAKTLGLELSALAPRRDIDDYRDWQQLPQSLRSSLARAATMPGLAGIARRPP</sequence>
<proteinExistence type="predicted"/>
<evidence type="ECO:0000313" key="2">
    <source>
        <dbReference type="Proteomes" id="UP000006242"/>
    </source>
</evidence>
<dbReference type="InterPro" id="IPR018641">
    <property type="entry name" value="Trfase_1_rSAM/seldom-assoc"/>
</dbReference>
<dbReference type="InterPro" id="IPR029044">
    <property type="entry name" value="Nucleotide-diphossugar_trans"/>
</dbReference>
<accession>U2ENU1</accession>
<dbReference type="EMBL" id="AFNV02000009">
    <property type="protein sequence ID" value="ERJ19495.1"/>
    <property type="molecule type" value="Genomic_DNA"/>
</dbReference>
<dbReference type="STRING" id="1033802.SSPSH_001568"/>
<evidence type="ECO:0008006" key="3">
    <source>
        <dbReference type="Google" id="ProtNLM"/>
    </source>
</evidence>
<dbReference type="PANTHER" id="PTHR36529:SF1">
    <property type="entry name" value="GLYCOSYLTRANSFERASE"/>
    <property type="match status" value="1"/>
</dbReference>
<dbReference type="AlphaFoldDB" id="U2ENU1"/>
<dbReference type="eggNOG" id="COG3222">
    <property type="taxonomic scope" value="Bacteria"/>
</dbReference>
<reference evidence="1 2" key="1">
    <citation type="journal article" date="2011" name="J. Bacteriol.">
        <title>Genome sequence of Salinisphaera shabanensis, a gammaproteobacterium from the harsh, variable environment of the brine-seawater interface of the Shaban Deep in the Red Sea.</title>
        <authorList>
            <person name="Antunes A."/>
            <person name="Alam I."/>
            <person name="Bajic V.B."/>
            <person name="Stingl U."/>
        </authorList>
    </citation>
    <scope>NUCLEOTIDE SEQUENCE [LARGE SCALE GENOMIC DNA]</scope>
    <source>
        <strain evidence="1 2">E1L3A</strain>
    </source>
</reference>
<gene>
    <name evidence="1" type="ORF">SSPSH_001568</name>
</gene>
<keyword evidence="2" id="KW-1185">Reference proteome</keyword>
<comment type="caution">
    <text evidence="1">The sequence shown here is derived from an EMBL/GenBank/DDBJ whole genome shotgun (WGS) entry which is preliminary data.</text>
</comment>
<organism evidence="1 2">
    <name type="scientific">Salinisphaera shabanensis E1L3A</name>
    <dbReference type="NCBI Taxonomy" id="1033802"/>
    <lineage>
        <taxon>Bacteria</taxon>
        <taxon>Pseudomonadati</taxon>
        <taxon>Pseudomonadota</taxon>
        <taxon>Gammaproteobacteria</taxon>
        <taxon>Salinisphaerales</taxon>
        <taxon>Salinisphaeraceae</taxon>
        <taxon>Salinisphaera</taxon>
    </lineage>
</organism>
<dbReference type="Gene3D" id="3.90.550.10">
    <property type="entry name" value="Spore Coat Polysaccharide Biosynthesis Protein SpsA, Chain A"/>
    <property type="match status" value="1"/>
</dbReference>
<dbReference type="PANTHER" id="PTHR36529">
    <property type="entry name" value="SLL1095 PROTEIN"/>
    <property type="match status" value="1"/>
</dbReference>
<name>U2ENU1_9GAMM</name>